<dbReference type="EMBL" id="PVTL01000001">
    <property type="protein sequence ID" value="PRY70449.1"/>
    <property type="molecule type" value="Genomic_DNA"/>
</dbReference>
<dbReference type="OrthoDB" id="5005342at2"/>
<dbReference type="PROSITE" id="PS51257">
    <property type="entry name" value="PROKAR_LIPOPROTEIN"/>
    <property type="match status" value="1"/>
</dbReference>
<dbReference type="Proteomes" id="UP000237983">
    <property type="component" value="Unassembled WGS sequence"/>
</dbReference>
<evidence type="ECO:0000313" key="2">
    <source>
        <dbReference type="EMBL" id="PRY70449.1"/>
    </source>
</evidence>
<dbReference type="AlphaFoldDB" id="A0A2T0VJT4"/>
<organism evidence="2 3">
    <name type="scientific">Glaciihabitans tibetensis</name>
    <dbReference type="NCBI Taxonomy" id="1266600"/>
    <lineage>
        <taxon>Bacteria</taxon>
        <taxon>Bacillati</taxon>
        <taxon>Actinomycetota</taxon>
        <taxon>Actinomycetes</taxon>
        <taxon>Micrococcales</taxon>
        <taxon>Microbacteriaceae</taxon>
        <taxon>Glaciihabitans</taxon>
    </lineage>
</organism>
<proteinExistence type="predicted"/>
<name>A0A2T0VJT4_9MICO</name>
<accession>A0A2T0VJT4</accession>
<comment type="caution">
    <text evidence="2">The sequence shown here is derived from an EMBL/GenBank/DDBJ whole genome shotgun (WGS) entry which is preliminary data.</text>
</comment>
<feature type="signal peptide" evidence="1">
    <location>
        <begin position="1"/>
        <end position="27"/>
    </location>
</feature>
<keyword evidence="1" id="KW-0732">Signal</keyword>
<feature type="chain" id="PRO_5038742819" description="Lipoprotein LpqN" evidence="1">
    <location>
        <begin position="28"/>
        <end position="207"/>
    </location>
</feature>
<sequence length="207" mass="21626">MRALRTTRIVSWAAVALVAVSSLTACGAPPWTESSATPTPTPVATSPAPIEVIVNDLATGSVQRSLSAGAIALSVDYYSTLTMDKWTAAANKPLTFNLKGSLLTDDGQQIYISRVSLVVGVNGPLGPLAAPPTISDLATVSPGYPMKDPYTYNQTFILPAVDETATSLTLSFTYELLLQTTPTSTEYAKQTAADTLTIALATEPAEG</sequence>
<evidence type="ECO:0008006" key="4">
    <source>
        <dbReference type="Google" id="ProtNLM"/>
    </source>
</evidence>
<evidence type="ECO:0000313" key="3">
    <source>
        <dbReference type="Proteomes" id="UP000237983"/>
    </source>
</evidence>
<gene>
    <name evidence="2" type="ORF">B0I08_101585</name>
</gene>
<reference evidence="2 3" key="1">
    <citation type="submission" date="2018-03" db="EMBL/GenBank/DDBJ databases">
        <title>Genomic Encyclopedia of Type Strains, Phase III (KMG-III): the genomes of soil and plant-associated and newly described type strains.</title>
        <authorList>
            <person name="Whitman W."/>
        </authorList>
    </citation>
    <scope>NUCLEOTIDE SEQUENCE [LARGE SCALE GENOMIC DNA]</scope>
    <source>
        <strain evidence="2 3">CGMCC 1.12484</strain>
    </source>
</reference>
<dbReference type="RefSeq" id="WP_146134298.1">
    <property type="nucleotide sequence ID" value="NZ_PVTL01000001.1"/>
</dbReference>
<protein>
    <recommendedName>
        <fullName evidence="4">Lipoprotein LpqN</fullName>
    </recommendedName>
</protein>
<evidence type="ECO:0000256" key="1">
    <source>
        <dbReference type="SAM" id="SignalP"/>
    </source>
</evidence>
<keyword evidence="3" id="KW-1185">Reference proteome</keyword>